<evidence type="ECO:0000256" key="1">
    <source>
        <dbReference type="SAM" id="Phobius"/>
    </source>
</evidence>
<sequence>MKNYSTLYCLIIITLTVYCLMFPLIMAWKTDTMEISNDKEATNIGFENLPILFREMDPLIQQRKKWRYYNELPWIYEVKRNNMKHRLHKLPRRDRRFFCNPMGCV</sequence>
<keyword evidence="3" id="KW-1185">Reference proteome</keyword>
<evidence type="ECO:0000313" key="3">
    <source>
        <dbReference type="Proteomes" id="UP001292079"/>
    </source>
</evidence>
<dbReference type="Proteomes" id="UP001292079">
    <property type="component" value="Unassembled WGS sequence"/>
</dbReference>
<feature type="transmembrane region" description="Helical" evidence="1">
    <location>
        <begin position="7"/>
        <end position="28"/>
    </location>
</feature>
<gene>
    <name evidence="2" type="ORF">MN116_003857</name>
</gene>
<comment type="caution">
    <text evidence="2">The sequence shown here is derived from an EMBL/GenBank/DDBJ whole genome shotgun (WGS) entry which is preliminary data.</text>
</comment>
<reference evidence="2" key="1">
    <citation type="submission" date="2022-04" db="EMBL/GenBank/DDBJ databases">
        <authorList>
            <person name="Xu L."/>
            <person name="Lv Z."/>
        </authorList>
    </citation>
    <scope>NUCLEOTIDE SEQUENCE</scope>
    <source>
        <strain evidence="2">LV_2022a</strain>
    </source>
</reference>
<dbReference type="EMBL" id="JALJAT010000002">
    <property type="protein sequence ID" value="KAK4472622.1"/>
    <property type="molecule type" value="Genomic_DNA"/>
</dbReference>
<keyword evidence="1" id="KW-1133">Transmembrane helix</keyword>
<organism evidence="2 3">
    <name type="scientific">Schistosoma mekongi</name>
    <name type="common">Parasitic worm</name>
    <dbReference type="NCBI Taxonomy" id="38744"/>
    <lineage>
        <taxon>Eukaryota</taxon>
        <taxon>Metazoa</taxon>
        <taxon>Spiralia</taxon>
        <taxon>Lophotrochozoa</taxon>
        <taxon>Platyhelminthes</taxon>
        <taxon>Trematoda</taxon>
        <taxon>Digenea</taxon>
        <taxon>Strigeidida</taxon>
        <taxon>Schistosomatoidea</taxon>
        <taxon>Schistosomatidae</taxon>
        <taxon>Schistosoma</taxon>
    </lineage>
</organism>
<dbReference type="AlphaFoldDB" id="A0AAE1ZF09"/>
<accession>A0AAE1ZF09</accession>
<keyword evidence="1" id="KW-0812">Transmembrane</keyword>
<evidence type="ECO:0000313" key="2">
    <source>
        <dbReference type="EMBL" id="KAK4472622.1"/>
    </source>
</evidence>
<name>A0AAE1ZF09_SCHME</name>
<reference evidence="2" key="2">
    <citation type="journal article" date="2023" name="Infect Dis Poverty">
        <title>Chromosome-scale genome of the human blood fluke Schistosoma mekongi and its implications for public health.</title>
        <authorList>
            <person name="Zhou M."/>
            <person name="Xu L."/>
            <person name="Xu D."/>
            <person name="Chen W."/>
            <person name="Khan J."/>
            <person name="Hu Y."/>
            <person name="Huang H."/>
            <person name="Wei H."/>
            <person name="Zhang Y."/>
            <person name="Chusongsang P."/>
            <person name="Tanasarnprasert K."/>
            <person name="Hu X."/>
            <person name="Limpanont Y."/>
            <person name="Lv Z."/>
        </authorList>
    </citation>
    <scope>NUCLEOTIDE SEQUENCE</scope>
    <source>
        <strain evidence="2">LV_2022a</strain>
    </source>
</reference>
<proteinExistence type="predicted"/>
<keyword evidence="1" id="KW-0472">Membrane</keyword>
<protein>
    <submittedName>
        <fullName evidence="2">Uncharacterized protein</fullName>
    </submittedName>
</protein>